<organism evidence="3">
    <name type="scientific">uncultured Alphaproteobacteria bacterium</name>
    <dbReference type="NCBI Taxonomy" id="91750"/>
    <lineage>
        <taxon>Bacteria</taxon>
        <taxon>Pseudomonadati</taxon>
        <taxon>Pseudomonadota</taxon>
        <taxon>Alphaproteobacteria</taxon>
        <taxon>environmental samples</taxon>
    </lineage>
</organism>
<dbReference type="GO" id="GO:0120147">
    <property type="term" value="F:formylglycine-generating oxidase activity"/>
    <property type="evidence" value="ECO:0007669"/>
    <property type="project" value="TreeGrafter"/>
</dbReference>
<feature type="chain" id="PRO_5012690874" description="Sulfatase-modifying factor enzyme-like domain-containing protein" evidence="1">
    <location>
        <begin position="28"/>
        <end position="231"/>
    </location>
</feature>
<dbReference type="InterPro" id="IPR051043">
    <property type="entry name" value="Sulfatase_Mod_Factor_Kinase"/>
</dbReference>
<gene>
    <name evidence="3" type="ORF">KL86APRO_11676</name>
</gene>
<dbReference type="InterPro" id="IPR016187">
    <property type="entry name" value="CTDL_fold"/>
</dbReference>
<evidence type="ECO:0000259" key="2">
    <source>
        <dbReference type="Pfam" id="PF03781"/>
    </source>
</evidence>
<keyword evidence="1" id="KW-0732">Signal</keyword>
<dbReference type="InterPro" id="IPR042095">
    <property type="entry name" value="SUMF_sf"/>
</dbReference>
<dbReference type="Gene3D" id="3.90.1580.10">
    <property type="entry name" value="paralog of FGE (formylglycine-generating enzyme)"/>
    <property type="match status" value="1"/>
</dbReference>
<proteinExistence type="predicted"/>
<protein>
    <recommendedName>
        <fullName evidence="2">Sulfatase-modifying factor enzyme-like domain-containing protein</fullName>
    </recommendedName>
</protein>
<feature type="signal peptide" evidence="1">
    <location>
        <begin position="1"/>
        <end position="27"/>
    </location>
</feature>
<evidence type="ECO:0000313" key="3">
    <source>
        <dbReference type="EMBL" id="SBW03061.1"/>
    </source>
</evidence>
<evidence type="ECO:0000256" key="1">
    <source>
        <dbReference type="SAM" id="SignalP"/>
    </source>
</evidence>
<accession>A0A212JUD5</accession>
<dbReference type="SUPFAM" id="SSF56436">
    <property type="entry name" value="C-type lectin-like"/>
    <property type="match status" value="1"/>
</dbReference>
<dbReference type="AlphaFoldDB" id="A0A212JUD5"/>
<sequence length="231" mass="24503">MGAWRMRRARAAWLGFALLLAPVPVSAAPPSGLVPDLVLLPPMGERRIAIARTEVTFAQWEACVAAGGCPHAGGDEGWGRGRYPVINVSWNDANAYARWLSAATGRFCRLPTSAEWIFAAQGGTRSPYWWGGVMEPGMARCRGCNPGQPDDGPAPVASYPPNPYGLYDMNGNVGEWALDCTARRAGGGCVARATHGGAWASYALKAQGGAETPRPPGERSFSVGFRVVCEP</sequence>
<dbReference type="InterPro" id="IPR005532">
    <property type="entry name" value="SUMF_dom"/>
</dbReference>
<reference evidence="3" key="1">
    <citation type="submission" date="2016-04" db="EMBL/GenBank/DDBJ databases">
        <authorList>
            <person name="Evans L.H."/>
            <person name="Alamgir A."/>
            <person name="Owens N."/>
            <person name="Weber N.D."/>
            <person name="Virtaneva K."/>
            <person name="Barbian K."/>
            <person name="Babar A."/>
            <person name="Rosenke K."/>
        </authorList>
    </citation>
    <scope>NUCLEOTIDE SEQUENCE</scope>
    <source>
        <strain evidence="3">86</strain>
    </source>
</reference>
<feature type="domain" description="Sulfatase-modifying factor enzyme-like" evidence="2">
    <location>
        <begin position="49"/>
        <end position="228"/>
    </location>
</feature>
<dbReference type="EMBL" id="FLUO01000001">
    <property type="protein sequence ID" value="SBW03061.1"/>
    <property type="molecule type" value="Genomic_DNA"/>
</dbReference>
<dbReference type="Pfam" id="PF03781">
    <property type="entry name" value="FGE-sulfatase"/>
    <property type="match status" value="1"/>
</dbReference>
<dbReference type="PANTHER" id="PTHR23150:SF35">
    <property type="entry name" value="BLL6746 PROTEIN"/>
    <property type="match status" value="1"/>
</dbReference>
<name>A0A212JUD5_9PROT</name>
<dbReference type="PANTHER" id="PTHR23150">
    <property type="entry name" value="SULFATASE MODIFYING FACTOR 1, 2"/>
    <property type="match status" value="1"/>
</dbReference>